<evidence type="ECO:0000313" key="1">
    <source>
        <dbReference type="EMBL" id="MTR40953.1"/>
    </source>
</evidence>
<reference evidence="1 2" key="1">
    <citation type="journal article" date="2019" name="Nat. Med.">
        <title>A library of human gut bacterial isolates paired with longitudinal multiomics data enables mechanistic microbiome research.</title>
        <authorList>
            <person name="Poyet M."/>
            <person name="Groussin M."/>
            <person name="Gibbons S.M."/>
            <person name="Avila-Pacheco J."/>
            <person name="Jiang X."/>
            <person name="Kearney S.M."/>
            <person name="Perrotta A.R."/>
            <person name="Berdy B."/>
            <person name="Zhao S."/>
            <person name="Lieberman T.D."/>
            <person name="Swanson P.K."/>
            <person name="Smith M."/>
            <person name="Roesemann S."/>
            <person name="Alexander J.E."/>
            <person name="Rich S.A."/>
            <person name="Livny J."/>
            <person name="Vlamakis H."/>
            <person name="Clish C."/>
            <person name="Bullock K."/>
            <person name="Deik A."/>
            <person name="Scott J."/>
            <person name="Pierce K.A."/>
            <person name="Xavier R.J."/>
            <person name="Alm E.J."/>
        </authorList>
    </citation>
    <scope>NUCLEOTIDE SEQUENCE [LARGE SCALE GENOMIC DNA]</scope>
    <source>
        <strain evidence="1 2">BIOML-A18</strain>
    </source>
</reference>
<protein>
    <submittedName>
        <fullName evidence="1">DUF1146 domain-containing protein</fullName>
    </submittedName>
</protein>
<dbReference type="GeneID" id="10834709"/>
<sequence length="76" mass="9032">MIQMIFNFSSHLLFIFFAYYLLLNLVQWEKFLKVSTENAVKIRFLILMLSIGIGYLASSFFISVYEMSRQIFIGQF</sequence>
<organism evidence="1 2">
    <name type="scientific">Streptococcus parasanguinis</name>
    <dbReference type="NCBI Taxonomy" id="1318"/>
    <lineage>
        <taxon>Bacteria</taxon>
        <taxon>Bacillati</taxon>
        <taxon>Bacillota</taxon>
        <taxon>Bacilli</taxon>
        <taxon>Lactobacillales</taxon>
        <taxon>Streptococcaceae</taxon>
        <taxon>Streptococcus</taxon>
    </lineage>
</organism>
<accession>A0A0F3H3N0</accession>
<dbReference type="InterPro" id="IPR009526">
    <property type="entry name" value="DUF1146"/>
</dbReference>
<proteinExistence type="predicted"/>
<dbReference type="RefSeq" id="WP_013903322.1">
    <property type="nucleotide sequence ID" value="NZ_CABIWQ010000001.1"/>
</dbReference>
<dbReference type="EMBL" id="WMYS01000002">
    <property type="protein sequence ID" value="MTR40953.1"/>
    <property type="molecule type" value="Genomic_DNA"/>
</dbReference>
<dbReference type="Pfam" id="PF06612">
    <property type="entry name" value="DUF1146"/>
    <property type="match status" value="1"/>
</dbReference>
<dbReference type="NCBIfam" id="TIGR02327">
    <property type="entry name" value="int_mem_ywzB"/>
    <property type="match status" value="1"/>
</dbReference>
<gene>
    <name evidence="1" type="ORF">GMC75_04515</name>
</gene>
<evidence type="ECO:0000313" key="2">
    <source>
        <dbReference type="Proteomes" id="UP000430295"/>
    </source>
</evidence>
<dbReference type="Proteomes" id="UP000430295">
    <property type="component" value="Unassembled WGS sequence"/>
</dbReference>
<comment type="caution">
    <text evidence="1">The sequence shown here is derived from an EMBL/GenBank/DDBJ whole genome shotgun (WGS) entry which is preliminary data.</text>
</comment>
<name>A0A0F3H3N0_STRPA</name>
<dbReference type="AlphaFoldDB" id="A0A0F3H3N0"/>